<accession>A0A2P2NG27</accession>
<protein>
    <submittedName>
        <fullName evidence="1">Uncharacterized protein</fullName>
    </submittedName>
</protein>
<reference evidence="1" key="1">
    <citation type="submission" date="2018-02" db="EMBL/GenBank/DDBJ databases">
        <title>Rhizophora mucronata_Transcriptome.</title>
        <authorList>
            <person name="Meera S.P."/>
            <person name="Sreeshan A."/>
            <person name="Augustine A."/>
        </authorList>
    </citation>
    <scope>NUCLEOTIDE SEQUENCE</scope>
    <source>
        <tissue evidence="1">Leaf</tissue>
    </source>
</reference>
<dbReference type="EMBL" id="GGEC01060930">
    <property type="protein sequence ID" value="MBX41414.1"/>
    <property type="molecule type" value="Transcribed_RNA"/>
</dbReference>
<dbReference type="AlphaFoldDB" id="A0A2P2NG27"/>
<evidence type="ECO:0000313" key="1">
    <source>
        <dbReference type="EMBL" id="MBX41414.1"/>
    </source>
</evidence>
<sequence>MKEQINLRLKIHSNISQREIDLIQSVNSSLRTFIPLLIFLQGLPRIKHVIQNFQLPTFSFLFPSKQTEKIQSMQLESQFLPLSTDPINLICKPINQ</sequence>
<organism evidence="1">
    <name type="scientific">Rhizophora mucronata</name>
    <name type="common">Asiatic mangrove</name>
    <dbReference type="NCBI Taxonomy" id="61149"/>
    <lineage>
        <taxon>Eukaryota</taxon>
        <taxon>Viridiplantae</taxon>
        <taxon>Streptophyta</taxon>
        <taxon>Embryophyta</taxon>
        <taxon>Tracheophyta</taxon>
        <taxon>Spermatophyta</taxon>
        <taxon>Magnoliopsida</taxon>
        <taxon>eudicotyledons</taxon>
        <taxon>Gunneridae</taxon>
        <taxon>Pentapetalae</taxon>
        <taxon>rosids</taxon>
        <taxon>fabids</taxon>
        <taxon>Malpighiales</taxon>
        <taxon>Rhizophoraceae</taxon>
        <taxon>Rhizophora</taxon>
    </lineage>
</organism>
<name>A0A2P2NG27_RHIMU</name>
<proteinExistence type="predicted"/>